<keyword evidence="4" id="KW-1185">Reference proteome</keyword>
<feature type="transmembrane region" description="Helical" evidence="2">
    <location>
        <begin position="274"/>
        <end position="295"/>
    </location>
</feature>
<keyword evidence="2" id="KW-0812">Transmembrane</keyword>
<comment type="caution">
    <text evidence="3">The sequence shown here is derived from an EMBL/GenBank/DDBJ whole genome shotgun (WGS) entry which is preliminary data.</text>
</comment>
<name>A0AAD1UDS6_EUPCR</name>
<keyword evidence="2" id="KW-0472">Membrane</keyword>
<evidence type="ECO:0000313" key="3">
    <source>
        <dbReference type="EMBL" id="CAI2364959.1"/>
    </source>
</evidence>
<sequence length="311" mass="36224">MLTRTATIVRMVDLPKRKKNRHSTFFIQEQSRNSFAKKIDKYGHFSKNHQRKGSEKHIQLNNVIKKNLTQKLPPRISSSSTRLDPLKLAKLDSKKNDSSSEEYETPFKKIKYHSIRNTPMRKKSLNLRPLPMLPNVRDLLLPPALQKKNKNRTCSHQRNDLGLTPLQKRSAGMNLKLDTNLMKKISAPHSSECVPSDKGFSRNSKPPLSAQLKNTTSGKAKEKALFFLPHNFKIKKRFLPYFQNFIKFLKSLNYQIFSSMCIDVSGRGRGLKRIYIQILLLRSFLSSVWQIWLMISYKKAYLKFYCLCAKY</sequence>
<keyword evidence="2" id="KW-1133">Transmembrane helix</keyword>
<dbReference type="EMBL" id="CAMPGE010006115">
    <property type="protein sequence ID" value="CAI2364959.1"/>
    <property type="molecule type" value="Genomic_DNA"/>
</dbReference>
<dbReference type="Proteomes" id="UP001295684">
    <property type="component" value="Unassembled WGS sequence"/>
</dbReference>
<proteinExistence type="predicted"/>
<organism evidence="3 4">
    <name type="scientific">Euplotes crassus</name>
    <dbReference type="NCBI Taxonomy" id="5936"/>
    <lineage>
        <taxon>Eukaryota</taxon>
        <taxon>Sar</taxon>
        <taxon>Alveolata</taxon>
        <taxon>Ciliophora</taxon>
        <taxon>Intramacronucleata</taxon>
        <taxon>Spirotrichea</taxon>
        <taxon>Hypotrichia</taxon>
        <taxon>Euplotida</taxon>
        <taxon>Euplotidae</taxon>
        <taxon>Moneuplotes</taxon>
    </lineage>
</organism>
<protein>
    <submittedName>
        <fullName evidence="3">Uncharacterized protein</fullName>
    </submittedName>
</protein>
<gene>
    <name evidence="3" type="ORF">ECRASSUSDP1_LOCUS6309</name>
</gene>
<accession>A0AAD1UDS6</accession>
<evidence type="ECO:0000256" key="2">
    <source>
        <dbReference type="SAM" id="Phobius"/>
    </source>
</evidence>
<reference evidence="3" key="1">
    <citation type="submission" date="2023-07" db="EMBL/GenBank/DDBJ databases">
        <authorList>
            <consortium name="AG Swart"/>
            <person name="Singh M."/>
            <person name="Singh A."/>
            <person name="Seah K."/>
            <person name="Emmerich C."/>
        </authorList>
    </citation>
    <scope>NUCLEOTIDE SEQUENCE</scope>
    <source>
        <strain evidence="3">DP1</strain>
    </source>
</reference>
<dbReference type="AlphaFoldDB" id="A0AAD1UDS6"/>
<feature type="compositionally biased region" description="Polar residues" evidence="1">
    <location>
        <begin position="201"/>
        <end position="214"/>
    </location>
</feature>
<evidence type="ECO:0000256" key="1">
    <source>
        <dbReference type="SAM" id="MobiDB-lite"/>
    </source>
</evidence>
<evidence type="ECO:0000313" key="4">
    <source>
        <dbReference type="Proteomes" id="UP001295684"/>
    </source>
</evidence>
<feature type="region of interest" description="Disordered" evidence="1">
    <location>
        <begin position="188"/>
        <end position="214"/>
    </location>
</feature>